<protein>
    <recommendedName>
        <fullName evidence="6">Ribose 1,5-bisphosphate phosphokinase PhnN</fullName>
        <ecNumber evidence="6">2.7.4.23</ecNumber>
    </recommendedName>
    <alternativeName>
        <fullName evidence="6">Ribose 1,5-bisphosphokinase</fullName>
    </alternativeName>
</protein>
<dbReference type="NCBIfam" id="NF007485">
    <property type="entry name" value="PRK10078.1"/>
    <property type="match status" value="1"/>
</dbReference>
<dbReference type="GO" id="GO:0005524">
    <property type="term" value="F:ATP binding"/>
    <property type="evidence" value="ECO:0007669"/>
    <property type="project" value="UniProtKB-KW"/>
</dbReference>
<sequence>MSKLFYVIGPSGAGKDTLMNYARKQINGSENVMFAHRYITRPPFAGSENHVSLSNEEFELMKKAGMFALQWGSHGKYYGIGQEINSWLNKGFNVVVNGSREYLPVARQLYPDLFVVLITAGAEVLIKRLAGRGRETPDEIAARIARTAELGENMENCFIIQNDGEIEEAGSKLVNLISAAQKILI</sequence>
<dbReference type="InterPro" id="IPR012699">
    <property type="entry name" value="PhnN"/>
</dbReference>
<comment type="similarity">
    <text evidence="6">Belongs to the ribose 1,5-bisphosphokinase family.</text>
</comment>
<feature type="binding site" evidence="6">
    <location>
        <begin position="9"/>
        <end position="16"/>
    </location>
    <ligand>
        <name>ATP</name>
        <dbReference type="ChEBI" id="CHEBI:30616"/>
    </ligand>
</feature>
<dbReference type="PANTHER" id="PTHR23117">
    <property type="entry name" value="GUANYLATE KINASE-RELATED"/>
    <property type="match status" value="1"/>
</dbReference>
<dbReference type="PROSITE" id="PS50052">
    <property type="entry name" value="GUANYLATE_KINASE_2"/>
    <property type="match status" value="1"/>
</dbReference>
<dbReference type="RefSeq" id="WP_109607937.1">
    <property type="nucleotide sequence ID" value="NZ_QGHA01000003.1"/>
</dbReference>
<dbReference type="InterPro" id="IPR008144">
    <property type="entry name" value="Guanylate_kin-like_dom"/>
</dbReference>
<dbReference type="EC" id="2.7.4.23" evidence="6"/>
<evidence type="ECO:0000256" key="4">
    <source>
        <dbReference type="ARBA" id="ARBA00022741"/>
    </source>
</evidence>
<accession>A0A316HB21</accession>
<dbReference type="GO" id="GO:0006015">
    <property type="term" value="P:5-phosphoribose 1-diphosphate biosynthetic process"/>
    <property type="evidence" value="ECO:0007669"/>
    <property type="project" value="UniProtKB-UniRule"/>
</dbReference>
<dbReference type="PANTHER" id="PTHR23117:SF8">
    <property type="entry name" value="RIBOSE 1,5-BISPHOSPHATE PHOSPHOKINASE PHNN"/>
    <property type="match status" value="1"/>
</dbReference>
<dbReference type="UniPathway" id="UPA00087">
    <property type="reaction ID" value="UER00175"/>
</dbReference>
<dbReference type="GO" id="GO:0019634">
    <property type="term" value="P:organic phosphonate metabolic process"/>
    <property type="evidence" value="ECO:0007669"/>
    <property type="project" value="UniProtKB-UniRule"/>
</dbReference>
<keyword evidence="9" id="KW-1185">Reference proteome</keyword>
<dbReference type="AlphaFoldDB" id="A0A316HB21"/>
<evidence type="ECO:0000256" key="5">
    <source>
        <dbReference type="ARBA" id="ARBA00022840"/>
    </source>
</evidence>
<comment type="catalytic activity">
    <reaction evidence="1 6">
        <text>alpha-D-ribose 1,5-bisphosphate + ATP = 5-phospho-alpha-D-ribose 1-diphosphate + ADP</text>
        <dbReference type="Rhea" id="RHEA:20109"/>
        <dbReference type="ChEBI" id="CHEBI:30616"/>
        <dbReference type="ChEBI" id="CHEBI:58017"/>
        <dbReference type="ChEBI" id="CHEBI:68688"/>
        <dbReference type="ChEBI" id="CHEBI:456216"/>
        <dbReference type="EC" id="2.7.4.23"/>
    </reaction>
</comment>
<dbReference type="InterPro" id="IPR008145">
    <property type="entry name" value="GK/Ca_channel_bsu"/>
</dbReference>
<dbReference type="SUPFAM" id="SSF52540">
    <property type="entry name" value="P-loop containing nucleoside triphosphate hydrolases"/>
    <property type="match status" value="1"/>
</dbReference>
<evidence type="ECO:0000256" key="3">
    <source>
        <dbReference type="ARBA" id="ARBA00022679"/>
    </source>
</evidence>
<gene>
    <name evidence="6" type="primary">phnN</name>
    <name evidence="8" type="ORF">LX99_02243</name>
</gene>
<dbReference type="SMART" id="SM00072">
    <property type="entry name" value="GuKc"/>
    <property type="match status" value="1"/>
</dbReference>
<dbReference type="GO" id="GO:0005829">
    <property type="term" value="C:cytosol"/>
    <property type="evidence" value="ECO:0007669"/>
    <property type="project" value="TreeGrafter"/>
</dbReference>
<keyword evidence="8" id="KW-0418">Kinase</keyword>
<evidence type="ECO:0000259" key="7">
    <source>
        <dbReference type="PROSITE" id="PS50052"/>
    </source>
</evidence>
<comment type="function">
    <text evidence="6">Catalyzes the phosphorylation of ribose 1,5-bisphosphate to 5-phospho-D-ribosyl alpha-1-diphosphate (PRPP).</text>
</comment>
<dbReference type="Proteomes" id="UP000245678">
    <property type="component" value="Unassembled WGS sequence"/>
</dbReference>
<evidence type="ECO:0000313" key="8">
    <source>
        <dbReference type="EMBL" id="PWK78399.1"/>
    </source>
</evidence>
<dbReference type="Pfam" id="PF00625">
    <property type="entry name" value="Guanylate_kin"/>
    <property type="match status" value="1"/>
</dbReference>
<evidence type="ECO:0000313" key="9">
    <source>
        <dbReference type="Proteomes" id="UP000245678"/>
    </source>
</evidence>
<dbReference type="HAMAP" id="MF_00836">
    <property type="entry name" value="PhnN"/>
    <property type="match status" value="1"/>
</dbReference>
<comment type="caution">
    <text evidence="8">The sequence shown here is derived from an EMBL/GenBank/DDBJ whole genome shotgun (WGS) entry which is preliminary data.</text>
</comment>
<comment type="pathway">
    <text evidence="2 6">Metabolic intermediate biosynthesis; 5-phospho-alpha-D-ribose 1-diphosphate biosynthesis; 5-phospho-alpha-D-ribose 1-diphosphate from D-ribose 5-phosphate (route II): step 3/3.</text>
</comment>
<dbReference type="InterPro" id="IPR027417">
    <property type="entry name" value="P-loop_NTPase"/>
</dbReference>
<reference evidence="8 9" key="1">
    <citation type="submission" date="2018-05" db="EMBL/GenBank/DDBJ databases">
        <title>Genomic Encyclopedia of Archaeal and Bacterial Type Strains, Phase II (KMG-II): from individual species to whole genera.</title>
        <authorList>
            <person name="Goeker M."/>
        </authorList>
    </citation>
    <scope>NUCLEOTIDE SEQUENCE [LARGE SCALE GENOMIC DNA]</scope>
    <source>
        <strain evidence="8 9">DSM 19975</strain>
    </source>
</reference>
<keyword evidence="4 6" id="KW-0547">Nucleotide-binding</keyword>
<dbReference type="NCBIfam" id="TIGR02322">
    <property type="entry name" value="phosphon_PhnN"/>
    <property type="match status" value="1"/>
</dbReference>
<name>A0A316HB21_9SPHI</name>
<evidence type="ECO:0000256" key="6">
    <source>
        <dbReference type="HAMAP-Rule" id="MF_00836"/>
    </source>
</evidence>
<evidence type="ECO:0000256" key="1">
    <source>
        <dbReference type="ARBA" id="ARBA00000373"/>
    </source>
</evidence>
<feature type="domain" description="Guanylate kinase-like" evidence="7">
    <location>
        <begin position="2"/>
        <end position="178"/>
    </location>
</feature>
<dbReference type="Gene3D" id="3.40.50.300">
    <property type="entry name" value="P-loop containing nucleotide triphosphate hydrolases"/>
    <property type="match status" value="1"/>
</dbReference>
<evidence type="ECO:0000256" key="2">
    <source>
        <dbReference type="ARBA" id="ARBA00005069"/>
    </source>
</evidence>
<keyword evidence="5 6" id="KW-0067">ATP-binding</keyword>
<organism evidence="8 9">
    <name type="scientific">Mucilaginibacter oryzae</name>
    <dbReference type="NCBI Taxonomy" id="468058"/>
    <lineage>
        <taxon>Bacteria</taxon>
        <taxon>Pseudomonadati</taxon>
        <taxon>Bacteroidota</taxon>
        <taxon>Sphingobacteriia</taxon>
        <taxon>Sphingobacteriales</taxon>
        <taxon>Sphingobacteriaceae</taxon>
        <taxon>Mucilaginibacter</taxon>
    </lineage>
</organism>
<proteinExistence type="inferred from homology"/>
<dbReference type="GO" id="GO:0033863">
    <property type="term" value="F:ribose 1,5-bisphosphate phosphokinase activity"/>
    <property type="evidence" value="ECO:0007669"/>
    <property type="project" value="UniProtKB-UniRule"/>
</dbReference>
<dbReference type="EMBL" id="QGHA01000003">
    <property type="protein sequence ID" value="PWK78399.1"/>
    <property type="molecule type" value="Genomic_DNA"/>
</dbReference>
<keyword evidence="3 6" id="KW-0808">Transferase</keyword>